<reference evidence="1 2" key="1">
    <citation type="submission" date="2018-07" db="EMBL/GenBank/DDBJ databases">
        <title>Halomonas rutogse sp. nov., isolated from Lake TangqianCo on Tibetan Plateau.</title>
        <authorList>
            <person name="Lu H."/>
            <person name="Xing P."/>
            <person name="Wu Q."/>
        </authorList>
    </citation>
    <scope>NUCLEOTIDE SEQUENCE [LARGE SCALE GENOMIC DNA]</scope>
    <source>
        <strain evidence="1 2">TQ8S</strain>
    </source>
</reference>
<name>A0A368TS09_9GAMM</name>
<dbReference type="RefSeq" id="WP_114488102.1">
    <property type="nucleotide sequence ID" value="NZ_QPIJ01000054.1"/>
</dbReference>
<keyword evidence="2" id="KW-1185">Reference proteome</keyword>
<evidence type="ECO:0000313" key="2">
    <source>
        <dbReference type="Proteomes" id="UP000253204"/>
    </source>
</evidence>
<comment type="caution">
    <text evidence="1">The sequence shown here is derived from an EMBL/GenBank/DDBJ whole genome shotgun (WGS) entry which is preliminary data.</text>
</comment>
<gene>
    <name evidence="1" type="ORF">DU506_17115</name>
</gene>
<organism evidence="1 2">
    <name type="scientific">Vreelandella rituensis</name>
    <dbReference type="NCBI Taxonomy" id="2282306"/>
    <lineage>
        <taxon>Bacteria</taxon>
        <taxon>Pseudomonadati</taxon>
        <taxon>Pseudomonadota</taxon>
        <taxon>Gammaproteobacteria</taxon>
        <taxon>Oceanospirillales</taxon>
        <taxon>Halomonadaceae</taxon>
        <taxon>Vreelandella</taxon>
    </lineage>
</organism>
<proteinExistence type="predicted"/>
<dbReference type="AlphaFoldDB" id="A0A368TS09"/>
<dbReference type="EMBL" id="QPIJ01000054">
    <property type="protein sequence ID" value="RCV87126.1"/>
    <property type="molecule type" value="Genomic_DNA"/>
</dbReference>
<sequence length="217" mass="21352">MATSLLSTPRVKAVIISEASNQRSRENIVVTQSGTALASGTLLTRSGDAGEGTFAMDAGATGNPTAGTITVGAAAIPGVYVIEFTAATKFTVEDPEGKTVGTGTLGAAFSKGGVGVTLTAGATPAVAGDTATITVAAGSGKYIAYTANGAAGPADAVLYNWLPAKTGDSDAVGFVRDAELNRFELTGLDAAGQTDLAKKGLIVRGTAGLPTVSTPAL</sequence>
<dbReference type="Proteomes" id="UP000253204">
    <property type="component" value="Unassembled WGS sequence"/>
</dbReference>
<accession>A0A368TS09</accession>
<protein>
    <submittedName>
        <fullName evidence="1">Head decoration protein</fullName>
    </submittedName>
</protein>
<evidence type="ECO:0000313" key="1">
    <source>
        <dbReference type="EMBL" id="RCV87126.1"/>
    </source>
</evidence>